<gene>
    <name evidence="1" type="ORF">VB248_14965</name>
</gene>
<dbReference type="Proteomes" id="UP001302949">
    <property type="component" value="Unassembled WGS sequence"/>
</dbReference>
<keyword evidence="2" id="KW-1185">Reference proteome</keyword>
<dbReference type="EMBL" id="JAYFUM010000018">
    <property type="protein sequence ID" value="MEA5140451.1"/>
    <property type="molecule type" value="Genomic_DNA"/>
</dbReference>
<evidence type="ECO:0000313" key="1">
    <source>
        <dbReference type="EMBL" id="MEA5140451.1"/>
    </source>
</evidence>
<sequence>MIEKKKVTAHEIYDLLLNDFKIKEQIGSVEIIFGGISARYKGRDALGDLIQEWIGKWLSQNNIFYRTKINTQEFPDFLLSEDDDKGFLEIKTFNANASPAFDIANFNAYSQSLLSKPERLDADYLILSYKMIDGALSIDNIWLKKVWEIAGSSGTNPINLQTKYSQPYNLRPIKWYGKTNKNKPFEDKLSFLKAIAETHNKYENTSKSYSENWLEKVCSKYFEHTGIKL</sequence>
<comment type="caution">
    <text evidence="1">The sequence shown here is derived from an EMBL/GenBank/DDBJ whole genome shotgun (WGS) entry which is preliminary data.</text>
</comment>
<dbReference type="GO" id="GO:0016787">
    <property type="term" value="F:hydrolase activity"/>
    <property type="evidence" value="ECO:0007669"/>
    <property type="project" value="UniProtKB-KW"/>
</dbReference>
<protein>
    <submittedName>
        <fullName evidence="1">NgoBV family restriction endonuclease</fullName>
        <ecNumber evidence="1">3.1.21.-</ecNumber>
    </submittedName>
</protein>
<evidence type="ECO:0000313" key="2">
    <source>
        <dbReference type="Proteomes" id="UP001302949"/>
    </source>
</evidence>
<dbReference type="RefSeq" id="WP_323297606.1">
    <property type="nucleotide sequence ID" value="NZ_JAYFUM010000018.1"/>
</dbReference>
<keyword evidence="1" id="KW-0540">Nuclease</keyword>
<dbReference type="Pfam" id="PF09564">
    <property type="entry name" value="RE_NgoBV"/>
    <property type="match status" value="1"/>
</dbReference>
<accession>A0ABU5QC76</accession>
<reference evidence="1 2" key="1">
    <citation type="submission" date="2023-12" db="EMBL/GenBank/DDBJ databases">
        <title>Novel species of the genus Arcicella isolated from rivers.</title>
        <authorList>
            <person name="Lu H."/>
        </authorList>
    </citation>
    <scope>NUCLEOTIDE SEQUENCE [LARGE SCALE GENOMIC DNA]</scope>
    <source>
        <strain evidence="1 2">KCTC 23307</strain>
    </source>
</reference>
<proteinExistence type="predicted"/>
<keyword evidence="1" id="KW-0255">Endonuclease</keyword>
<dbReference type="InterPro" id="IPR019064">
    <property type="entry name" value="Restrct_endonuc_II_NlaIV"/>
</dbReference>
<organism evidence="1 2">
    <name type="scientific">Arcicella rigui</name>
    <dbReference type="NCBI Taxonomy" id="797020"/>
    <lineage>
        <taxon>Bacteria</taxon>
        <taxon>Pseudomonadati</taxon>
        <taxon>Bacteroidota</taxon>
        <taxon>Cytophagia</taxon>
        <taxon>Cytophagales</taxon>
        <taxon>Flectobacillaceae</taxon>
        <taxon>Arcicella</taxon>
    </lineage>
</organism>
<dbReference type="GO" id="GO:0004519">
    <property type="term" value="F:endonuclease activity"/>
    <property type="evidence" value="ECO:0007669"/>
    <property type="project" value="UniProtKB-KW"/>
</dbReference>
<name>A0ABU5QC76_9BACT</name>
<keyword evidence="1" id="KW-0378">Hydrolase</keyword>
<dbReference type="EC" id="3.1.21.-" evidence="1"/>